<evidence type="ECO:0000256" key="1">
    <source>
        <dbReference type="ARBA" id="ARBA00001941"/>
    </source>
</evidence>
<evidence type="ECO:0000259" key="11">
    <source>
        <dbReference type="PROSITE" id="PS50941"/>
    </source>
</evidence>
<evidence type="ECO:0000313" key="13">
    <source>
        <dbReference type="EMBL" id="KAK8015671.1"/>
    </source>
</evidence>
<dbReference type="EMBL" id="JAQQWI010000012">
    <property type="protein sequence ID" value="KAK8015671.1"/>
    <property type="molecule type" value="Genomic_DNA"/>
</dbReference>
<comment type="caution">
    <text evidence="8">Lacks conserved residue(s) required for the propagation of feature annotation.</text>
</comment>
<proteinExistence type="predicted"/>
<keyword evidence="2 8" id="KW-0147">Chitin-binding</keyword>
<feature type="region of interest" description="Disordered" evidence="9">
    <location>
        <begin position="58"/>
        <end position="94"/>
    </location>
</feature>
<reference evidence="13 14" key="1">
    <citation type="submission" date="2023-01" db="EMBL/GenBank/DDBJ databases">
        <title>Analysis of 21 Apiospora genomes using comparative genomics revels a genus with tremendous synthesis potential of carbohydrate active enzymes and secondary metabolites.</title>
        <authorList>
            <person name="Sorensen T."/>
        </authorList>
    </citation>
    <scope>NUCLEOTIDE SEQUENCE [LARGE SCALE GENOMIC DNA]</scope>
    <source>
        <strain evidence="13 14">CBS 20057</strain>
    </source>
</reference>
<evidence type="ECO:0000256" key="6">
    <source>
        <dbReference type="ARBA" id="ARBA00023277"/>
    </source>
</evidence>
<evidence type="ECO:0000256" key="8">
    <source>
        <dbReference type="PROSITE-ProRule" id="PRU00261"/>
    </source>
</evidence>
<dbReference type="CDD" id="cd10951">
    <property type="entry name" value="CE4_ClCDA_like"/>
    <property type="match status" value="1"/>
</dbReference>
<evidence type="ECO:0000313" key="14">
    <source>
        <dbReference type="Proteomes" id="UP001396898"/>
    </source>
</evidence>
<keyword evidence="8" id="KW-1015">Disulfide bond</keyword>
<feature type="disulfide bond" evidence="8">
    <location>
        <begin position="436"/>
        <end position="450"/>
    </location>
</feature>
<dbReference type="PROSITE" id="PS50941">
    <property type="entry name" value="CHIT_BIND_I_2"/>
    <property type="match status" value="2"/>
</dbReference>
<dbReference type="SMART" id="SM00270">
    <property type="entry name" value="ChtBD1"/>
    <property type="match status" value="2"/>
</dbReference>
<evidence type="ECO:0000256" key="5">
    <source>
        <dbReference type="ARBA" id="ARBA00022801"/>
    </source>
</evidence>
<dbReference type="InterPro" id="IPR036861">
    <property type="entry name" value="Endochitinase-like_sf"/>
</dbReference>
<dbReference type="PRINTS" id="PR01217">
    <property type="entry name" value="PRICHEXTENSN"/>
</dbReference>
<name>A0ABR1RL21_9PEZI</name>
<organism evidence="13 14">
    <name type="scientific">Apiospora marii</name>
    <dbReference type="NCBI Taxonomy" id="335849"/>
    <lineage>
        <taxon>Eukaryota</taxon>
        <taxon>Fungi</taxon>
        <taxon>Dikarya</taxon>
        <taxon>Ascomycota</taxon>
        <taxon>Pezizomycotina</taxon>
        <taxon>Sordariomycetes</taxon>
        <taxon>Xylariomycetidae</taxon>
        <taxon>Amphisphaeriales</taxon>
        <taxon>Apiosporaceae</taxon>
        <taxon>Apiospora</taxon>
    </lineage>
</organism>
<dbReference type="InterPro" id="IPR001002">
    <property type="entry name" value="Chitin-bd_1"/>
</dbReference>
<evidence type="ECO:0000256" key="2">
    <source>
        <dbReference type="ARBA" id="ARBA00022669"/>
    </source>
</evidence>
<dbReference type="CDD" id="cd11618">
    <property type="entry name" value="ChtBD1_1"/>
    <property type="match status" value="2"/>
</dbReference>
<keyword evidence="7" id="KW-0170">Cobalt</keyword>
<dbReference type="Gene3D" id="3.20.20.370">
    <property type="entry name" value="Glycoside hydrolase/deacetylase"/>
    <property type="match status" value="1"/>
</dbReference>
<accession>A0ABR1RL21</accession>
<feature type="chain" id="PRO_5045243422" evidence="10">
    <location>
        <begin position="20"/>
        <end position="745"/>
    </location>
</feature>
<evidence type="ECO:0000256" key="9">
    <source>
        <dbReference type="SAM" id="MobiDB-lite"/>
    </source>
</evidence>
<evidence type="ECO:0000256" key="4">
    <source>
        <dbReference type="ARBA" id="ARBA00022729"/>
    </source>
</evidence>
<dbReference type="InterPro" id="IPR002509">
    <property type="entry name" value="NODB_dom"/>
</dbReference>
<gene>
    <name evidence="13" type="ORF">PG991_008559</name>
</gene>
<keyword evidence="4 10" id="KW-0732">Signal</keyword>
<dbReference type="InterPro" id="IPR011330">
    <property type="entry name" value="Glyco_hydro/deAcase_b/a-brl"/>
</dbReference>
<evidence type="ECO:0000256" key="3">
    <source>
        <dbReference type="ARBA" id="ARBA00022723"/>
    </source>
</evidence>
<dbReference type="PANTHER" id="PTHR46471">
    <property type="entry name" value="CHITIN DEACETYLASE"/>
    <property type="match status" value="1"/>
</dbReference>
<keyword evidence="3" id="KW-0479">Metal-binding</keyword>
<feature type="domain" description="NodB homology" evidence="12">
    <location>
        <begin position="154"/>
        <end position="349"/>
    </location>
</feature>
<feature type="disulfide bond" evidence="8">
    <location>
        <begin position="539"/>
        <end position="553"/>
    </location>
</feature>
<dbReference type="Gene3D" id="3.30.60.10">
    <property type="entry name" value="Endochitinase-like"/>
    <property type="match status" value="2"/>
</dbReference>
<feature type="region of interest" description="Disordered" evidence="9">
    <location>
        <begin position="564"/>
        <end position="648"/>
    </location>
</feature>
<evidence type="ECO:0000256" key="10">
    <source>
        <dbReference type="SAM" id="SignalP"/>
    </source>
</evidence>
<dbReference type="PROSITE" id="PS51677">
    <property type="entry name" value="NODB"/>
    <property type="match status" value="1"/>
</dbReference>
<dbReference type="SUPFAM" id="SSF88713">
    <property type="entry name" value="Glycoside hydrolase/deacetylase"/>
    <property type="match status" value="1"/>
</dbReference>
<evidence type="ECO:0000256" key="7">
    <source>
        <dbReference type="ARBA" id="ARBA00023285"/>
    </source>
</evidence>
<dbReference type="Proteomes" id="UP001396898">
    <property type="component" value="Unassembled WGS sequence"/>
</dbReference>
<dbReference type="PANTHER" id="PTHR46471:SF2">
    <property type="entry name" value="CHITIN DEACETYLASE-RELATED"/>
    <property type="match status" value="1"/>
</dbReference>
<evidence type="ECO:0000259" key="12">
    <source>
        <dbReference type="PROSITE" id="PS51677"/>
    </source>
</evidence>
<feature type="disulfide bond" evidence="8">
    <location>
        <begin position="422"/>
        <end position="437"/>
    </location>
</feature>
<feature type="region of interest" description="Disordered" evidence="9">
    <location>
        <begin position="391"/>
        <end position="412"/>
    </location>
</feature>
<feature type="domain" description="Chitin-binding type-1" evidence="11">
    <location>
        <begin position="522"/>
        <end position="567"/>
    </location>
</feature>
<feature type="region of interest" description="Disordered" evidence="9">
    <location>
        <begin position="469"/>
        <end position="517"/>
    </location>
</feature>
<comment type="caution">
    <text evidence="13">The sequence shown here is derived from an EMBL/GenBank/DDBJ whole genome shotgun (WGS) entry which is preliminary data.</text>
</comment>
<feature type="compositionally biased region" description="Low complexity" evidence="9">
    <location>
        <begin position="577"/>
        <end position="586"/>
    </location>
</feature>
<keyword evidence="5" id="KW-0378">Hydrolase</keyword>
<feature type="signal peptide" evidence="10">
    <location>
        <begin position="1"/>
        <end position="19"/>
    </location>
</feature>
<dbReference type="Pfam" id="PF01522">
    <property type="entry name" value="Polysacc_deac_1"/>
    <property type="match status" value="1"/>
</dbReference>
<sequence length="745" mass="78619">MIWSKPALVLAAWAGLSTAHQADPAYAAPRIIGGRQFLSELRSRKTLAEDTSQFARVVPAAPAVEARPDRRHSSNEGADEESQPQEAKLQGRQNKSGRCGAGHYCSAPDCQLNYGPGCDGNKKPSGADTSGIARPKLGRVQYGGVGVYDCVTKGDIALTFDDGPYNFTDALLDKLAEADAKATFFITGYNLHKGAINDPQYPWRGVIERMAAEGHQIASHTWSHQNFSQMTTTQAQNQMIWNEIALNDILGYIPTYMRPPFSICERACQNMLSTLGYHAIYFDLDTEGYLHDDPQQIQTSKDIWDDAVVGSNPCQDSYLQIEHDIHYQTVYNLTDYILDSLFRSGYRSVTVGQCLGDPAENWYRAGTGAVPAYDFTTREPTGTWACLKPTSTTQRTTTTRPTTTTTKPTATPTLKVSPDGACGTGVTCQGSAYGNCCSQNGWCGASIDYCGGGCQSQFGTCSAPDNTLPADSPIPPTTSPTKLPTGPGAGVPDSPLTTTTPKTPTTTSAAPAPTSTLKVSIDGDCGGDITCVGSGFGDCCSAHGWCGSTVDYCGEGCQPDFGAGCQASESPSPSPSPTTTTTTSSPESPPATPTPTTSTTTSTKQSTTSTTSRPDSSTTTSTSPTSSSSSSSTSLLPPRPTALIPSVDGSCGPGTGYTCEDSSHVDLPWANLLTGINCAWLFGGDPLLLVSSPVADRSRRNPAIGRPPLTSPTAVAGPIRRGALRSGATNQKEKHQSTFLLRVSL</sequence>
<protein>
    <submittedName>
        <fullName evidence="13">Peptidoglycan-N-acetylglucosamine deacetylase</fullName>
    </submittedName>
</protein>
<feature type="domain" description="Chitin-binding type-1" evidence="11">
    <location>
        <begin position="419"/>
        <end position="463"/>
    </location>
</feature>
<feature type="disulfide bond" evidence="8">
    <location>
        <begin position="525"/>
        <end position="540"/>
    </location>
</feature>
<comment type="cofactor">
    <cofactor evidence="1">
        <name>Co(2+)</name>
        <dbReference type="ChEBI" id="CHEBI:48828"/>
    </cofactor>
</comment>
<keyword evidence="6" id="KW-0119">Carbohydrate metabolism</keyword>
<feature type="compositionally biased region" description="Low complexity" evidence="9">
    <location>
        <begin position="594"/>
        <end position="636"/>
    </location>
</feature>
<dbReference type="SUPFAM" id="SSF57016">
    <property type="entry name" value="Plant lectins/antimicrobial peptides"/>
    <property type="match status" value="2"/>
</dbReference>
<feature type="compositionally biased region" description="Low complexity" evidence="9">
    <location>
        <begin position="494"/>
        <end position="517"/>
    </location>
</feature>
<keyword evidence="14" id="KW-1185">Reference proteome</keyword>